<reference evidence="1 2" key="1">
    <citation type="submission" date="2020-10" db="EMBL/GenBank/DDBJ databases">
        <authorList>
            <person name="Peeters C."/>
        </authorList>
    </citation>
    <scope>NUCLEOTIDE SEQUENCE [LARGE SCALE GENOMIC DNA]</scope>
    <source>
        <strain evidence="1 2">LMG 27952</strain>
    </source>
</reference>
<name>A0ABN7HM28_9BURK</name>
<dbReference type="RefSeq" id="WP_201695713.1">
    <property type="nucleotide sequence ID" value="NZ_CAJHCQ010000004.1"/>
</dbReference>
<sequence length="230" mass="25721">MKNSNKFFVSIFSFFITQFSWGGQGVFFDNPGLIAFDANGIVSGYYDAEGEKRGCVFLFAQGDERVNYRDKFPYAEVKLLTFIPGENDLTFSGRSKTFDIDGELYVRGDTWLIRTDTGQAGCENSLGVFMSLPADTVGGAIFTVKKRIPAKGIRLVKKKSLFYDRQDGKFIERKGYLTRGNGVIVLQVNGEFAYVRFADPRTNVQSFGKVTTGWIRSADLVNPFPPAAKR</sequence>
<keyword evidence="2" id="KW-1185">Reference proteome</keyword>
<gene>
    <name evidence="1" type="ORF">LMG27952_01975</name>
</gene>
<comment type="caution">
    <text evidence="1">The sequence shown here is derived from an EMBL/GenBank/DDBJ whole genome shotgun (WGS) entry which is preliminary data.</text>
</comment>
<organism evidence="1 2">
    <name type="scientific">Paraburkholderia hiiakae</name>
    <dbReference type="NCBI Taxonomy" id="1081782"/>
    <lineage>
        <taxon>Bacteria</taxon>
        <taxon>Pseudomonadati</taxon>
        <taxon>Pseudomonadota</taxon>
        <taxon>Betaproteobacteria</taxon>
        <taxon>Burkholderiales</taxon>
        <taxon>Burkholderiaceae</taxon>
        <taxon>Paraburkholderia</taxon>
    </lineage>
</organism>
<proteinExistence type="predicted"/>
<evidence type="ECO:0000313" key="2">
    <source>
        <dbReference type="Proteomes" id="UP000656319"/>
    </source>
</evidence>
<accession>A0ABN7HM28</accession>
<evidence type="ECO:0000313" key="1">
    <source>
        <dbReference type="EMBL" id="CAD6526942.1"/>
    </source>
</evidence>
<protein>
    <submittedName>
        <fullName evidence="1">Uncharacterized protein</fullName>
    </submittedName>
</protein>
<dbReference type="EMBL" id="CAJHCQ010000004">
    <property type="protein sequence ID" value="CAD6526942.1"/>
    <property type="molecule type" value="Genomic_DNA"/>
</dbReference>
<dbReference type="Proteomes" id="UP000656319">
    <property type="component" value="Unassembled WGS sequence"/>
</dbReference>